<accession>A0AAV9WWB0</accession>
<comment type="caution">
    <text evidence="2">The sequence shown here is derived from an EMBL/GenBank/DDBJ whole genome shotgun (WGS) entry which is preliminary data.</text>
</comment>
<protein>
    <recommendedName>
        <fullName evidence="1">JmjC domain-containing protein</fullName>
    </recommendedName>
</protein>
<dbReference type="InterPro" id="IPR003347">
    <property type="entry name" value="JmjC_dom"/>
</dbReference>
<organism evidence="2 3">
    <name type="scientific">Orbilia ellipsospora</name>
    <dbReference type="NCBI Taxonomy" id="2528407"/>
    <lineage>
        <taxon>Eukaryota</taxon>
        <taxon>Fungi</taxon>
        <taxon>Dikarya</taxon>
        <taxon>Ascomycota</taxon>
        <taxon>Pezizomycotina</taxon>
        <taxon>Orbiliomycetes</taxon>
        <taxon>Orbiliales</taxon>
        <taxon>Orbiliaceae</taxon>
        <taxon>Orbilia</taxon>
    </lineage>
</organism>
<proteinExistence type="predicted"/>
<dbReference type="AlphaFoldDB" id="A0AAV9WWB0"/>
<dbReference type="Pfam" id="PF13621">
    <property type="entry name" value="Cupin_8"/>
    <property type="match status" value="1"/>
</dbReference>
<evidence type="ECO:0000313" key="2">
    <source>
        <dbReference type="EMBL" id="KAK6527739.1"/>
    </source>
</evidence>
<dbReference type="InterPro" id="IPR041667">
    <property type="entry name" value="Cupin_8"/>
</dbReference>
<dbReference type="EMBL" id="JAVHJO010000015">
    <property type="protein sequence ID" value="KAK6527739.1"/>
    <property type="molecule type" value="Genomic_DNA"/>
</dbReference>
<dbReference type="PANTHER" id="PTHR12461">
    <property type="entry name" value="HYPOXIA-INDUCIBLE FACTOR 1 ALPHA INHIBITOR-RELATED"/>
    <property type="match status" value="1"/>
</dbReference>
<dbReference type="SUPFAM" id="SSF51197">
    <property type="entry name" value="Clavaminate synthase-like"/>
    <property type="match status" value="1"/>
</dbReference>
<evidence type="ECO:0000259" key="1">
    <source>
        <dbReference type="PROSITE" id="PS51184"/>
    </source>
</evidence>
<sequence length="529" mass="60659">MASKPFLDLWETLLPDFQALVTGLLHDPDRGILVDDEWLLLDNENYRELQLAYQILQPHALTFATYLSSSLPALSDKYILNLLHSATILLKEAERNVNILQYESIGKRWRSVYSYAAFLVAISIIGYIIHSQINGHQESDSESEWSVQDVIYHLDFALIKTGGWPITREIHELLKFVDLRILPLLDKEHGKLIDWKTEVEGWSRKSRSPIREISLKFPGEEVYTPTIPRWIEIYKRQLPIKLLGILDHWPAFDIPIKEGIVNSVDKQNVSNNFSDRKRSRWSSIPYLLSKTINGRRIVPVEIGKTYTDPDLQQKIMTIKEYIHAHLIQDNKSENATGNEEGIFGYLAQHNLLTQIPSLRDDICIPEYINYTIPISTSSPKESNSYDEEEYDDDKEVKTTINAWLGPTDTITPLHTDNYHNIFCQVVGSKYVRLYPPSEREAMDPMGKDEKGVDMANTSSLPVHWVENDTFSPPSSSTSQEGVEIAEAGDKAVPDKEQEIIRWRRFKEARYFEFVASEGDSIFFPGGGIT</sequence>
<gene>
    <name evidence="2" type="ORF">TWF694_004719</name>
</gene>
<dbReference type="Gene3D" id="2.60.120.650">
    <property type="entry name" value="Cupin"/>
    <property type="match status" value="1"/>
</dbReference>
<reference evidence="2 3" key="1">
    <citation type="submission" date="2019-10" db="EMBL/GenBank/DDBJ databases">
        <authorList>
            <person name="Palmer J.M."/>
        </authorList>
    </citation>
    <scope>NUCLEOTIDE SEQUENCE [LARGE SCALE GENOMIC DNA]</scope>
    <source>
        <strain evidence="2 3">TWF694</strain>
    </source>
</reference>
<feature type="domain" description="JmjC" evidence="1">
    <location>
        <begin position="344"/>
        <end position="529"/>
    </location>
</feature>
<dbReference type="PANTHER" id="PTHR12461:SF101">
    <property type="entry name" value="TRNA WYBUTOSINE-SYNTHESIZING PROTEIN 4"/>
    <property type="match status" value="1"/>
</dbReference>
<dbReference type="Proteomes" id="UP001365542">
    <property type="component" value="Unassembled WGS sequence"/>
</dbReference>
<evidence type="ECO:0000313" key="3">
    <source>
        <dbReference type="Proteomes" id="UP001365542"/>
    </source>
</evidence>
<dbReference type="PROSITE" id="PS51184">
    <property type="entry name" value="JMJC"/>
    <property type="match status" value="1"/>
</dbReference>
<keyword evidence="3" id="KW-1185">Reference proteome</keyword>
<name>A0AAV9WWB0_9PEZI</name>